<evidence type="ECO:0000313" key="5">
    <source>
        <dbReference type="EMBL" id="GKK03902.1"/>
    </source>
</evidence>
<feature type="domain" description="Type I restriction modification DNA specificity" evidence="4">
    <location>
        <begin position="40"/>
        <end position="202"/>
    </location>
</feature>
<gene>
    <name evidence="5" type="ORF">NUKP37_50860</name>
</gene>
<comment type="caution">
    <text evidence="5">The sequence shown here is derived from an EMBL/GenBank/DDBJ whole genome shotgun (WGS) entry which is preliminary data.</text>
</comment>
<feature type="domain" description="Type I restriction modification DNA specificity" evidence="4">
    <location>
        <begin position="319"/>
        <end position="393"/>
    </location>
</feature>
<dbReference type="Proteomes" id="UP001060507">
    <property type="component" value="Unassembled WGS sequence"/>
</dbReference>
<proteinExistence type="inferred from homology"/>
<dbReference type="RefSeq" id="WP_086892880.1">
    <property type="nucleotide sequence ID" value="NZ_BIGQ01000006.1"/>
</dbReference>
<dbReference type="EMBL" id="BQTA01000029">
    <property type="protein sequence ID" value="GKK03902.1"/>
    <property type="molecule type" value="Genomic_DNA"/>
</dbReference>
<sequence>MAKYKAYPEYKDSGVEWLGEIPTHWICTQVKYGYDITLGKMLQKNKSSSKDELKPYLKAQNIQPTGIDLSVVDNMWFSPDEKSKLLLKNNDVLISEGGDVGRSALWQGQLDECYIQNAINRARAINGNSPYFLNYWMIYLKSADFINTLCNKATIAHYTAEKVETSPLLLPDSDEQLHISLFLAHETAKIDKLIEKQQQLIELLKEKRQAVISHAVTKGLNPDVPMKDSGVEWLGEVPEHWKLIKFSHCVSIRSGQVDPRKFPYCDYWLIAPNHIVSGEGRIINLETAKDQGADSGKYLCRTGEVIYSKIRPALVKACLSPSDTVLCSADMYPMTSYNGLTNNFLLLYLLSDVFTRFAVNQADRVAMPKINRESLSDCKIPVPPIDEQEKICSHAREALEKLDVLLQKSQLTIEIFQERRTALISAAVTGKIDVRDWVAPDTQDIEASQEATA</sequence>
<reference evidence="5" key="1">
    <citation type="journal article" date="2022" name="J. Appl. Microbiol.">
        <title>PCR-based ORF typing of Klebsiella pneumoniae for rapid identification of global clones and transmission events.</title>
        <authorList>
            <person name="Nonogaki R."/>
            <person name="Iijima A."/>
            <person name="Kawamura K."/>
            <person name="Kayama S."/>
            <person name="Sugai M."/>
            <person name="Yagi T."/>
            <person name="Arakawa Y."/>
            <person name="Doi Y."/>
            <person name="Suzuki M."/>
        </authorList>
    </citation>
    <scope>NUCLEOTIDE SEQUENCE</scope>
    <source>
        <strain evidence="5">NUKP-37</strain>
    </source>
</reference>
<evidence type="ECO:0000256" key="1">
    <source>
        <dbReference type="ARBA" id="ARBA00010923"/>
    </source>
</evidence>
<dbReference type="Gene3D" id="3.90.220.20">
    <property type="entry name" value="DNA methylase specificity domains"/>
    <property type="match status" value="2"/>
</dbReference>
<dbReference type="SUPFAM" id="SSF116734">
    <property type="entry name" value="DNA methylase specificity domain"/>
    <property type="match status" value="2"/>
</dbReference>
<organism evidence="5 6">
    <name type="scientific">Klebsiella variicola</name>
    <dbReference type="NCBI Taxonomy" id="244366"/>
    <lineage>
        <taxon>Bacteria</taxon>
        <taxon>Pseudomonadati</taxon>
        <taxon>Pseudomonadota</taxon>
        <taxon>Gammaproteobacteria</taxon>
        <taxon>Enterobacterales</taxon>
        <taxon>Enterobacteriaceae</taxon>
        <taxon>Klebsiella/Raoultella group</taxon>
        <taxon>Klebsiella</taxon>
        <taxon>Klebsiella pneumoniae complex</taxon>
    </lineage>
</organism>
<dbReference type="PANTHER" id="PTHR43140">
    <property type="entry name" value="TYPE-1 RESTRICTION ENZYME ECOKI SPECIFICITY PROTEIN"/>
    <property type="match status" value="1"/>
</dbReference>
<evidence type="ECO:0000259" key="4">
    <source>
        <dbReference type="Pfam" id="PF01420"/>
    </source>
</evidence>
<comment type="similarity">
    <text evidence="1">Belongs to the type-I restriction system S methylase family.</text>
</comment>
<keyword evidence="2" id="KW-0680">Restriction system</keyword>
<dbReference type="Gene3D" id="1.10.287.1120">
    <property type="entry name" value="Bipartite methylase S protein"/>
    <property type="match status" value="1"/>
</dbReference>
<dbReference type="InterPro" id="IPR000055">
    <property type="entry name" value="Restrct_endonuc_typeI_TRD"/>
</dbReference>
<keyword evidence="3" id="KW-0238">DNA-binding</keyword>
<protein>
    <submittedName>
        <fullName evidence="5">Restriction modification system DNA specificity domain-containing protein</fullName>
    </submittedName>
</protein>
<dbReference type="InterPro" id="IPR044946">
    <property type="entry name" value="Restrct_endonuc_typeI_TRD_sf"/>
</dbReference>
<dbReference type="Pfam" id="PF01420">
    <property type="entry name" value="Methylase_S"/>
    <property type="match status" value="2"/>
</dbReference>
<name>A0A9P3PC48_KLEVA</name>
<accession>A0A9P3PC48</accession>
<dbReference type="AlphaFoldDB" id="A0A9P3PC48"/>
<dbReference type="GO" id="GO:0003677">
    <property type="term" value="F:DNA binding"/>
    <property type="evidence" value="ECO:0007669"/>
    <property type="project" value="UniProtKB-KW"/>
</dbReference>
<dbReference type="GO" id="GO:0009307">
    <property type="term" value="P:DNA restriction-modification system"/>
    <property type="evidence" value="ECO:0007669"/>
    <property type="project" value="UniProtKB-KW"/>
</dbReference>
<evidence type="ECO:0000313" key="6">
    <source>
        <dbReference type="Proteomes" id="UP001060507"/>
    </source>
</evidence>
<evidence type="ECO:0000256" key="3">
    <source>
        <dbReference type="ARBA" id="ARBA00023125"/>
    </source>
</evidence>
<dbReference type="PANTHER" id="PTHR43140:SF1">
    <property type="entry name" value="TYPE I RESTRICTION ENZYME ECOKI SPECIFICITY SUBUNIT"/>
    <property type="match status" value="1"/>
</dbReference>
<evidence type="ECO:0000256" key="2">
    <source>
        <dbReference type="ARBA" id="ARBA00022747"/>
    </source>
</evidence>
<dbReference type="InterPro" id="IPR051212">
    <property type="entry name" value="Type-I_RE_S_subunit"/>
</dbReference>